<feature type="region of interest" description="Disordered" evidence="1">
    <location>
        <begin position="95"/>
        <end position="115"/>
    </location>
</feature>
<feature type="region of interest" description="Disordered" evidence="1">
    <location>
        <begin position="169"/>
        <end position="199"/>
    </location>
</feature>
<reference evidence="2" key="1">
    <citation type="submission" date="2020-02" db="EMBL/GenBank/DDBJ databases">
        <authorList>
            <person name="Meier V. D."/>
        </authorList>
    </citation>
    <scope>NUCLEOTIDE SEQUENCE</scope>
    <source>
        <strain evidence="2">AVDCRST_MAG85</strain>
    </source>
</reference>
<dbReference type="EMBL" id="CADCVT010000360">
    <property type="protein sequence ID" value="CAA9526379.1"/>
    <property type="molecule type" value="Genomic_DNA"/>
</dbReference>
<feature type="region of interest" description="Disordered" evidence="1">
    <location>
        <begin position="1"/>
        <end position="25"/>
    </location>
</feature>
<feature type="non-terminal residue" evidence="2">
    <location>
        <position position="1"/>
    </location>
</feature>
<evidence type="ECO:0000313" key="2">
    <source>
        <dbReference type="EMBL" id="CAA9526379.1"/>
    </source>
</evidence>
<evidence type="ECO:0000256" key="1">
    <source>
        <dbReference type="SAM" id="MobiDB-lite"/>
    </source>
</evidence>
<proteinExistence type="predicted"/>
<dbReference type="AlphaFoldDB" id="A0A6J4TLD4"/>
<organism evidence="2">
    <name type="scientific">uncultured Solirubrobacteraceae bacterium</name>
    <dbReference type="NCBI Taxonomy" id="1162706"/>
    <lineage>
        <taxon>Bacteria</taxon>
        <taxon>Bacillati</taxon>
        <taxon>Actinomycetota</taxon>
        <taxon>Thermoleophilia</taxon>
        <taxon>Solirubrobacterales</taxon>
        <taxon>Solirubrobacteraceae</taxon>
        <taxon>environmental samples</taxon>
    </lineage>
</organism>
<accession>A0A6J4TLD4</accession>
<sequence length="247" mass="27460">AQALRSREDAVDGRPHRGRDLGAVPGVLAADAVAQGARDDQRQEADPVEVELRELRGALQRRLRLAVPAPADQLDRHRADRHDDRDHPRVVHRLRDRPPELPGQVARPRRRARDRHVPADLRRRPAVRHVACARPLRHLSGPDHPVPDVRVATGDLHARRVLQRDPVRARGSGAGRRRDAVAGVPQGHRPAGRARHVHGGDPRVHLLLERLPVRHHADLDGPGAGGARRPRVLLGRVAVHAPHRLDR</sequence>
<feature type="compositionally biased region" description="Basic and acidic residues" evidence="1">
    <location>
        <begin position="1"/>
        <end position="20"/>
    </location>
</feature>
<gene>
    <name evidence="2" type="ORF">AVDCRST_MAG85-3269</name>
</gene>
<protein>
    <submittedName>
        <fullName evidence="2">ABC transporter, permease protein 2 (Cluster 1, maltose/g3p/polyamine/iron)</fullName>
    </submittedName>
</protein>
<feature type="non-terminal residue" evidence="2">
    <location>
        <position position="247"/>
    </location>
</feature>
<name>A0A6J4TLD4_9ACTN</name>